<dbReference type="KEGG" id="vg:65072273"/>
<keyword evidence="2" id="KW-1185">Reference proteome</keyword>
<dbReference type="InterPro" id="IPR011604">
    <property type="entry name" value="PDDEXK-like_dom_sf"/>
</dbReference>
<protein>
    <recommendedName>
        <fullName evidence="3">DUF2800 domain-containing protein</fullName>
    </recommendedName>
</protein>
<dbReference type="Pfam" id="PF10926">
    <property type="entry name" value="DUF2800"/>
    <property type="match status" value="1"/>
</dbReference>
<evidence type="ECO:0000313" key="1">
    <source>
        <dbReference type="EMBL" id="BCD56329.1"/>
    </source>
</evidence>
<dbReference type="EMBL" id="LC541428">
    <property type="protein sequence ID" value="BCD56329.1"/>
    <property type="molecule type" value="Genomic_DNA"/>
</dbReference>
<evidence type="ECO:0000313" key="2">
    <source>
        <dbReference type="Proteomes" id="UP000503113"/>
    </source>
</evidence>
<proteinExistence type="predicted"/>
<evidence type="ECO:0008006" key="3">
    <source>
        <dbReference type="Google" id="ProtNLM"/>
    </source>
</evidence>
<sequence length="404" mass="46201">MKLDHSNRAHAKLSASGAKQWLNCPPSIKASEGIADKSSVFAEKGTFAHELSELYFSLKYEGLTQFEFNKAFQNYKRNQYYSEELREYVEEYVANVEEKYNEALSRDDDVIALFETKLDLGKYVPESFGTGDVIIFSGGVLEIIDLKYGKGIEVSAIDNPQLRLYGLGAYELLSLMYDIHTVRMTIIQPRIDNFSTEELPISRLLQWGTDFVKPLARLAYNGEGEFKAGSHCRFCKIKHSCRTRAEYMQNVPQKPPHLLSDEEIAELLYKLPDIKKWADEVEKYALDQAKENDKNYPGWKLVEGRSRRMITDTNATLEKLVEAGYKPEDITETKLLSITNLEKLIGKKAFSKIAEGFIEKPQGKLTLATESDKRPAIKQSAEDDFDKLKKLKRTVYKHESKSIK</sequence>
<dbReference type="RefSeq" id="YP_010083260.1">
    <property type="nucleotide sequence ID" value="NC_055040.1"/>
</dbReference>
<name>A0A6F8Z5B0_9CAUD</name>
<dbReference type="GeneID" id="65072273"/>
<dbReference type="InterPro" id="IPR021229">
    <property type="entry name" value="DUF2800"/>
</dbReference>
<accession>A0A6F8Z5B0</accession>
<dbReference type="Gene3D" id="3.90.320.10">
    <property type="match status" value="1"/>
</dbReference>
<dbReference type="Proteomes" id="UP000503113">
    <property type="component" value="Segment"/>
</dbReference>
<organism evidence="1 2">
    <name type="scientific">Staphylococcus phage vB_SauS_JS02</name>
    <dbReference type="NCBI Taxonomy" id="2726708"/>
    <lineage>
        <taxon>Viruses</taxon>
        <taxon>Duplodnaviria</taxon>
        <taxon>Heunggongvirae</taxon>
        <taxon>Uroviricota</taxon>
        <taxon>Caudoviricetes</taxon>
        <taxon>Triavirus</taxon>
        <taxon>Triavirus JS02</taxon>
    </lineage>
</organism>
<reference evidence="1 2" key="1">
    <citation type="submission" date="2020-04" db="EMBL/GenBank/DDBJ databases">
        <title>Isolation and characterization a novel phage infecting S. aureus.</title>
        <authorList>
            <person name="Zhang L."/>
            <person name="Hou X."/>
            <person name="Wang H."/>
            <person name="Wang R."/>
            <person name="Soleimani-Delfan A."/>
            <person name="Shahin K."/>
        </authorList>
    </citation>
    <scope>NUCLEOTIDE SEQUENCE [LARGE SCALE GENOMIC DNA]</scope>
    <source>
        <strain evidence="2">vB_SauS_JS02</strain>
    </source>
</reference>